<dbReference type="SUPFAM" id="SSF57850">
    <property type="entry name" value="RING/U-box"/>
    <property type="match status" value="1"/>
</dbReference>
<protein>
    <submittedName>
        <fullName evidence="3">UBP-type zinc finger domain-containing protein</fullName>
    </submittedName>
</protein>
<keyword evidence="4" id="KW-1185">Reference proteome</keyword>
<feature type="domain" description="UBP-type" evidence="2">
    <location>
        <begin position="1"/>
        <end position="89"/>
    </location>
</feature>
<evidence type="ECO:0000313" key="3">
    <source>
        <dbReference type="EMBL" id="MCO1654187.1"/>
    </source>
</evidence>
<dbReference type="Gene3D" id="3.30.40.10">
    <property type="entry name" value="Zinc/RING finger domain, C3HC4 (zinc finger)"/>
    <property type="match status" value="1"/>
</dbReference>
<feature type="region of interest" description="Disordered" evidence="1">
    <location>
        <begin position="1"/>
        <end position="21"/>
    </location>
</feature>
<feature type="compositionally biased region" description="Polar residues" evidence="1">
    <location>
        <begin position="1"/>
        <end position="12"/>
    </location>
</feature>
<organism evidence="3 4">
    <name type="scientific">Pseudonocardia humida</name>
    <dbReference type="NCBI Taxonomy" id="2800819"/>
    <lineage>
        <taxon>Bacteria</taxon>
        <taxon>Bacillati</taxon>
        <taxon>Actinomycetota</taxon>
        <taxon>Actinomycetes</taxon>
        <taxon>Pseudonocardiales</taxon>
        <taxon>Pseudonocardiaceae</taxon>
        <taxon>Pseudonocardia</taxon>
    </lineage>
</organism>
<dbReference type="InterPro" id="IPR013083">
    <property type="entry name" value="Znf_RING/FYVE/PHD"/>
</dbReference>
<proteinExistence type="predicted"/>
<dbReference type="PROSITE" id="PS50271">
    <property type="entry name" value="ZF_UBP"/>
    <property type="match status" value="1"/>
</dbReference>
<dbReference type="RefSeq" id="WP_252435788.1">
    <property type="nucleotide sequence ID" value="NZ_JAGSOV010000009.1"/>
</dbReference>
<accession>A0ABT0ZTY4</accession>
<evidence type="ECO:0000256" key="1">
    <source>
        <dbReference type="SAM" id="MobiDB-lite"/>
    </source>
</evidence>
<name>A0ABT0ZTY4_9PSEU</name>
<dbReference type="InterPro" id="IPR001607">
    <property type="entry name" value="Znf_UBP"/>
</dbReference>
<reference evidence="3" key="1">
    <citation type="submission" date="2021-04" db="EMBL/GenBank/DDBJ databases">
        <title>Pseudonocardia sp. nov., isolated from sandy soil of mangrove forest.</title>
        <authorList>
            <person name="Zan Z."/>
            <person name="Huang R."/>
            <person name="Liu W."/>
        </authorList>
    </citation>
    <scope>NUCLEOTIDE SEQUENCE</scope>
    <source>
        <strain evidence="3">S2-4</strain>
    </source>
</reference>
<comment type="caution">
    <text evidence="3">The sequence shown here is derived from an EMBL/GenBank/DDBJ whole genome shotgun (WGS) entry which is preliminary data.</text>
</comment>
<dbReference type="Proteomes" id="UP001165283">
    <property type="component" value="Unassembled WGS sequence"/>
</dbReference>
<sequence>MSCTHTTAFDSRTWTEPRPDAEACSDCAAAGYDVWSHLRMCLSCGHVACCDSSPPKHATHHYEQTGHPVMRSFEPGEAWRWCYEDARVV</sequence>
<dbReference type="EMBL" id="JAGSOV010000009">
    <property type="protein sequence ID" value="MCO1654187.1"/>
    <property type="molecule type" value="Genomic_DNA"/>
</dbReference>
<gene>
    <name evidence="3" type="ORF">KDL28_03880</name>
</gene>
<dbReference type="Pfam" id="PF02148">
    <property type="entry name" value="zf-UBP"/>
    <property type="match status" value="1"/>
</dbReference>
<evidence type="ECO:0000313" key="4">
    <source>
        <dbReference type="Proteomes" id="UP001165283"/>
    </source>
</evidence>
<evidence type="ECO:0000259" key="2">
    <source>
        <dbReference type="PROSITE" id="PS50271"/>
    </source>
</evidence>